<dbReference type="EMBL" id="ASPP01002523">
    <property type="protein sequence ID" value="ETO34482.1"/>
    <property type="molecule type" value="Genomic_DNA"/>
</dbReference>
<accession>X6PA06</accession>
<sequence>MLKRLIRELLINDILNSNKNTESQHKDKATEAPDQIYPRQTIKIIPDNTGFKCPYYSMEQSTIQRHFVSFHQTNIFNLKKMLFFKFCQTMTIIFAFHHSKFDICKWHYIFFFYCNYQFDHYFFETNNKKLVNKYIENKDQNDDKVKL</sequence>
<dbReference type="AlphaFoldDB" id="X6PA06"/>
<dbReference type="Proteomes" id="UP000023152">
    <property type="component" value="Unassembled WGS sequence"/>
</dbReference>
<evidence type="ECO:0000313" key="1">
    <source>
        <dbReference type="EMBL" id="ETO34482.1"/>
    </source>
</evidence>
<proteinExistence type="predicted"/>
<comment type="caution">
    <text evidence="1">The sequence shown here is derived from an EMBL/GenBank/DDBJ whole genome shotgun (WGS) entry which is preliminary data.</text>
</comment>
<name>X6PA06_RETFI</name>
<gene>
    <name evidence="1" type="ORF">RFI_02613</name>
</gene>
<keyword evidence="2" id="KW-1185">Reference proteome</keyword>
<organism evidence="1 2">
    <name type="scientific">Reticulomyxa filosa</name>
    <dbReference type="NCBI Taxonomy" id="46433"/>
    <lineage>
        <taxon>Eukaryota</taxon>
        <taxon>Sar</taxon>
        <taxon>Rhizaria</taxon>
        <taxon>Retaria</taxon>
        <taxon>Foraminifera</taxon>
        <taxon>Monothalamids</taxon>
        <taxon>Reticulomyxidae</taxon>
        <taxon>Reticulomyxa</taxon>
    </lineage>
</organism>
<reference evidence="1 2" key="1">
    <citation type="journal article" date="2013" name="Curr. Biol.">
        <title>The Genome of the Foraminiferan Reticulomyxa filosa.</title>
        <authorList>
            <person name="Glockner G."/>
            <person name="Hulsmann N."/>
            <person name="Schleicher M."/>
            <person name="Noegel A.A."/>
            <person name="Eichinger L."/>
            <person name="Gallinger C."/>
            <person name="Pawlowski J."/>
            <person name="Sierra R."/>
            <person name="Euteneuer U."/>
            <person name="Pillet L."/>
            <person name="Moustafa A."/>
            <person name="Platzer M."/>
            <person name="Groth M."/>
            <person name="Szafranski K."/>
            <person name="Schliwa M."/>
        </authorList>
    </citation>
    <scope>NUCLEOTIDE SEQUENCE [LARGE SCALE GENOMIC DNA]</scope>
</reference>
<evidence type="ECO:0000313" key="2">
    <source>
        <dbReference type="Proteomes" id="UP000023152"/>
    </source>
</evidence>
<protein>
    <submittedName>
        <fullName evidence="1">Uncharacterized protein</fullName>
    </submittedName>
</protein>